<keyword evidence="9" id="KW-1185">Reference proteome</keyword>
<dbReference type="PANTHER" id="PTHR39535">
    <property type="entry name" value="SPORULATION-DELAYING PROTEIN SDPB"/>
    <property type="match status" value="1"/>
</dbReference>
<dbReference type="Proteomes" id="UP000317421">
    <property type="component" value="Unassembled WGS sequence"/>
</dbReference>
<evidence type="ECO:0000256" key="5">
    <source>
        <dbReference type="SAM" id="MobiDB-lite"/>
    </source>
</evidence>
<gene>
    <name evidence="8" type="ORF">Pla108_20680</name>
</gene>
<reference evidence="8 9" key="1">
    <citation type="submission" date="2019-02" db="EMBL/GenBank/DDBJ databases">
        <title>Deep-cultivation of Planctomycetes and their phenomic and genomic characterization uncovers novel biology.</title>
        <authorList>
            <person name="Wiegand S."/>
            <person name="Jogler M."/>
            <person name="Boedeker C."/>
            <person name="Pinto D."/>
            <person name="Vollmers J."/>
            <person name="Rivas-Marin E."/>
            <person name="Kohn T."/>
            <person name="Peeters S.H."/>
            <person name="Heuer A."/>
            <person name="Rast P."/>
            <person name="Oberbeckmann S."/>
            <person name="Bunk B."/>
            <person name="Jeske O."/>
            <person name="Meyerdierks A."/>
            <person name="Storesund J.E."/>
            <person name="Kallscheuer N."/>
            <person name="Luecker S."/>
            <person name="Lage O.M."/>
            <person name="Pohl T."/>
            <person name="Merkel B.J."/>
            <person name="Hornburger P."/>
            <person name="Mueller R.-W."/>
            <person name="Bruemmer F."/>
            <person name="Labrenz M."/>
            <person name="Spormann A.M."/>
            <person name="Op Den Camp H."/>
            <person name="Overmann J."/>
            <person name="Amann R."/>
            <person name="Jetten M.S.M."/>
            <person name="Mascher T."/>
            <person name="Medema M.H."/>
            <person name="Devos D.P."/>
            <person name="Kaster A.-K."/>
            <person name="Ovreas L."/>
            <person name="Rohde M."/>
            <person name="Galperin M.Y."/>
            <person name="Jogler C."/>
        </authorList>
    </citation>
    <scope>NUCLEOTIDE SEQUENCE [LARGE SCALE GENOMIC DNA]</scope>
    <source>
        <strain evidence="8 9">Pla108</strain>
    </source>
</reference>
<protein>
    <recommendedName>
        <fullName evidence="7">HTTM-like domain-containing protein</fullName>
    </recommendedName>
</protein>
<dbReference type="RefSeq" id="WP_146444805.1">
    <property type="nucleotide sequence ID" value="NZ_SJPR01000002.1"/>
</dbReference>
<sequence>MKSAFTAIRGYFAELAGAWDDFWFNPVDPAVLCAIRVVTGMLLFWTHLVWSFDLMAFFGPEGWIPPEMRERLDGPRMALGFFDLTQAPWAVWTFHVLSLIAFFLLTIGLFSRTAAVWSFLAALSYVLHVTPGAFFGLDKINCFLAMYVMLGPCGARYSVDRLLRVRRGRVDADPDYVDESWSANLALRLLQLHVCIIYLFGGLGKLLGRAWWTGESTWLSVANPEYRSLDMTWMADWLRLAELIAHATVFFELFYCCLIWNRWARPWVLLMAVNVHAFIGLAMGMPEFALAMLAMNAAFLPTGLVRGVLDPVSKRTGGMLASKPKPKEPKEKTKE</sequence>
<name>A0A5C6AD77_9BACT</name>
<dbReference type="GO" id="GO:0012505">
    <property type="term" value="C:endomembrane system"/>
    <property type="evidence" value="ECO:0007669"/>
    <property type="project" value="UniProtKB-SubCell"/>
</dbReference>
<keyword evidence="2 6" id="KW-0812">Transmembrane</keyword>
<evidence type="ECO:0000256" key="6">
    <source>
        <dbReference type="SAM" id="Phobius"/>
    </source>
</evidence>
<dbReference type="OrthoDB" id="128729at2"/>
<feature type="transmembrane region" description="Helical" evidence="6">
    <location>
        <begin position="117"/>
        <end position="137"/>
    </location>
</feature>
<evidence type="ECO:0000259" key="7">
    <source>
        <dbReference type="SMART" id="SM00752"/>
    </source>
</evidence>
<feature type="transmembrane region" description="Helical" evidence="6">
    <location>
        <begin position="30"/>
        <end position="50"/>
    </location>
</feature>
<dbReference type="PANTHER" id="PTHR39535:SF2">
    <property type="entry name" value="HTTM DOMAIN-CONTAINING PROTEIN"/>
    <property type="match status" value="1"/>
</dbReference>
<keyword evidence="3 6" id="KW-1133">Transmembrane helix</keyword>
<feature type="compositionally biased region" description="Basic and acidic residues" evidence="5">
    <location>
        <begin position="325"/>
        <end position="335"/>
    </location>
</feature>
<comment type="caution">
    <text evidence="8">The sequence shown here is derived from an EMBL/GenBank/DDBJ whole genome shotgun (WGS) entry which is preliminary data.</text>
</comment>
<keyword evidence="4 6" id="KW-0472">Membrane</keyword>
<evidence type="ECO:0000256" key="2">
    <source>
        <dbReference type="ARBA" id="ARBA00022692"/>
    </source>
</evidence>
<feature type="region of interest" description="Disordered" evidence="5">
    <location>
        <begin position="316"/>
        <end position="335"/>
    </location>
</feature>
<organism evidence="8 9">
    <name type="scientific">Botrimarina colliarenosi</name>
    <dbReference type="NCBI Taxonomy" id="2528001"/>
    <lineage>
        <taxon>Bacteria</taxon>
        <taxon>Pseudomonadati</taxon>
        <taxon>Planctomycetota</taxon>
        <taxon>Planctomycetia</taxon>
        <taxon>Pirellulales</taxon>
        <taxon>Lacipirellulaceae</taxon>
        <taxon>Botrimarina</taxon>
    </lineage>
</organism>
<dbReference type="InterPro" id="IPR052964">
    <property type="entry name" value="Sporulation_signal_mat"/>
</dbReference>
<comment type="subcellular location">
    <subcellularLocation>
        <location evidence="1">Endomembrane system</location>
        <topology evidence="1">Multi-pass membrane protein</topology>
    </subcellularLocation>
</comment>
<accession>A0A5C6AD77</accession>
<evidence type="ECO:0000313" key="8">
    <source>
        <dbReference type="EMBL" id="TWT97914.1"/>
    </source>
</evidence>
<feature type="transmembrane region" description="Helical" evidence="6">
    <location>
        <begin position="89"/>
        <end position="110"/>
    </location>
</feature>
<dbReference type="AlphaFoldDB" id="A0A5C6AD77"/>
<evidence type="ECO:0000256" key="3">
    <source>
        <dbReference type="ARBA" id="ARBA00022989"/>
    </source>
</evidence>
<feature type="domain" description="HTTM-like" evidence="7">
    <location>
        <begin position="24"/>
        <end position="304"/>
    </location>
</feature>
<dbReference type="SMART" id="SM00752">
    <property type="entry name" value="HTTM"/>
    <property type="match status" value="1"/>
</dbReference>
<dbReference type="EMBL" id="SJPR01000002">
    <property type="protein sequence ID" value="TWT97914.1"/>
    <property type="molecule type" value="Genomic_DNA"/>
</dbReference>
<feature type="transmembrane region" description="Helical" evidence="6">
    <location>
        <begin position="237"/>
        <end position="260"/>
    </location>
</feature>
<proteinExistence type="predicted"/>
<feature type="transmembrane region" description="Helical" evidence="6">
    <location>
        <begin position="267"/>
        <end position="284"/>
    </location>
</feature>
<dbReference type="InterPro" id="IPR011020">
    <property type="entry name" value="HTTM-like"/>
</dbReference>
<feature type="transmembrane region" description="Helical" evidence="6">
    <location>
        <begin position="189"/>
        <end position="212"/>
    </location>
</feature>
<evidence type="ECO:0000313" key="9">
    <source>
        <dbReference type="Proteomes" id="UP000317421"/>
    </source>
</evidence>
<feature type="transmembrane region" description="Helical" evidence="6">
    <location>
        <begin position="143"/>
        <end position="159"/>
    </location>
</feature>
<evidence type="ECO:0000256" key="1">
    <source>
        <dbReference type="ARBA" id="ARBA00004127"/>
    </source>
</evidence>
<evidence type="ECO:0000256" key="4">
    <source>
        <dbReference type="ARBA" id="ARBA00023136"/>
    </source>
</evidence>